<proteinExistence type="predicted"/>
<organism evidence="1 2">
    <name type="scientific">Paenibacillus popilliae ATCC 14706</name>
    <dbReference type="NCBI Taxonomy" id="1212764"/>
    <lineage>
        <taxon>Bacteria</taxon>
        <taxon>Bacillati</taxon>
        <taxon>Bacillota</taxon>
        <taxon>Bacilli</taxon>
        <taxon>Bacillales</taxon>
        <taxon>Paenibacillaceae</taxon>
        <taxon>Paenibacillus</taxon>
    </lineage>
</organism>
<dbReference type="Proteomes" id="UP000029453">
    <property type="component" value="Unassembled WGS sequence"/>
</dbReference>
<evidence type="ECO:0000313" key="2">
    <source>
        <dbReference type="Proteomes" id="UP000029453"/>
    </source>
</evidence>
<gene>
    <name evidence="1" type="ORF">PPOP_1465</name>
</gene>
<accession>M9M4A5</accession>
<keyword evidence="2" id="KW-1185">Reference proteome</keyword>
<dbReference type="AlphaFoldDB" id="M9M4A5"/>
<reference evidence="1 2" key="1">
    <citation type="submission" date="2012-10" db="EMBL/GenBank/DDBJ databases">
        <title>Draft Genome Sequence of Paenibacillus popilliae ATCC 14706T.</title>
        <authorList>
            <person name="Iiyama K."/>
            <person name="Mori K."/>
            <person name="Mon H."/>
            <person name="Chieda Y."/>
            <person name="Lee J.M."/>
            <person name="Kusakabe T."/>
            <person name="Tashiro K."/>
            <person name="Asano S."/>
            <person name="Yasunaga-Aoki C."/>
            <person name="Shimizu S."/>
        </authorList>
    </citation>
    <scope>NUCLEOTIDE SEQUENCE [LARGE SCALE GENOMIC DNA]</scope>
    <source>
        <strain evidence="1 2">ATCC 14706</strain>
    </source>
</reference>
<evidence type="ECO:0000313" key="1">
    <source>
        <dbReference type="EMBL" id="GAC42108.1"/>
    </source>
</evidence>
<name>M9M4A5_PAEPP</name>
<comment type="caution">
    <text evidence="1">The sequence shown here is derived from an EMBL/GenBank/DDBJ whole genome shotgun (WGS) entry which is preliminary data.</text>
</comment>
<sequence>MFKFAHLSIIYYSKLLRGVSYYLRVLKVSRHHIFYIKYFDIYSASMHKEQTPSIYDWEAVTQHFRSQNIDIIVYNEEKGERPRVKRGWWGCSLAIGVG</sequence>
<protein>
    <submittedName>
        <fullName evidence="1">Uncharacterized protein</fullName>
    </submittedName>
</protein>
<dbReference type="EMBL" id="BALG01000072">
    <property type="protein sequence ID" value="GAC42108.1"/>
    <property type="molecule type" value="Genomic_DNA"/>
</dbReference>